<evidence type="ECO:0000256" key="6">
    <source>
        <dbReference type="ARBA" id="ARBA00022723"/>
    </source>
</evidence>
<dbReference type="Gramene" id="rna-AYBTSS11_LOCUS3505">
    <property type="protein sequence ID" value="CAJ1913026.1"/>
    <property type="gene ID" value="gene-AYBTSS11_LOCUS3505"/>
</dbReference>
<dbReference type="GO" id="GO:0006730">
    <property type="term" value="P:one-carbon metabolic process"/>
    <property type="evidence" value="ECO:0007669"/>
    <property type="project" value="TreeGrafter"/>
</dbReference>
<dbReference type="PROSITE" id="PS51144">
    <property type="entry name" value="ALPHA_CA_2"/>
    <property type="match status" value="1"/>
</dbReference>
<comment type="catalytic activity">
    <reaction evidence="9 10">
        <text>hydrogencarbonate + H(+) = CO2 + H2O</text>
        <dbReference type="Rhea" id="RHEA:10748"/>
        <dbReference type="ChEBI" id="CHEBI:15377"/>
        <dbReference type="ChEBI" id="CHEBI:15378"/>
        <dbReference type="ChEBI" id="CHEBI:16526"/>
        <dbReference type="ChEBI" id="CHEBI:17544"/>
        <dbReference type="EC" id="4.2.1.1"/>
    </reaction>
</comment>
<comment type="similarity">
    <text evidence="4">Belongs to the alpha-class carbonic anhydrase family.</text>
</comment>
<dbReference type="SMART" id="SM01057">
    <property type="entry name" value="Carb_anhydrase"/>
    <property type="match status" value="1"/>
</dbReference>
<keyword evidence="6 10" id="KW-0479">Metal-binding</keyword>
<comment type="subcellular location">
    <subcellularLocation>
        <location evidence="3">Plastid</location>
        <location evidence="3">Chloroplast stroma</location>
    </subcellularLocation>
</comment>
<feature type="domain" description="Alpha-carbonic anhydrase" evidence="11">
    <location>
        <begin position="1"/>
        <end position="220"/>
    </location>
</feature>
<keyword evidence="8 10" id="KW-0456">Lyase</keyword>
<dbReference type="CDD" id="cd03124">
    <property type="entry name" value="alpha_CA_prokaryotic_like"/>
    <property type="match status" value="1"/>
</dbReference>
<accession>A0AA86RRM3</accession>
<proteinExistence type="inferred from homology"/>
<evidence type="ECO:0000259" key="11">
    <source>
        <dbReference type="PROSITE" id="PS51144"/>
    </source>
</evidence>
<comment type="cofactor">
    <cofactor evidence="1 10">
        <name>Zn(2+)</name>
        <dbReference type="ChEBI" id="CHEBI:29105"/>
    </cofactor>
</comment>
<evidence type="ECO:0000256" key="5">
    <source>
        <dbReference type="ARBA" id="ARBA00012925"/>
    </source>
</evidence>
<dbReference type="InterPro" id="IPR001148">
    <property type="entry name" value="CA_dom"/>
</dbReference>
<reference evidence="12" key="1">
    <citation type="submission" date="2023-10" db="EMBL/GenBank/DDBJ databases">
        <authorList>
            <person name="Domelevo Entfellner J.-B."/>
        </authorList>
    </citation>
    <scope>NUCLEOTIDE SEQUENCE</scope>
</reference>
<dbReference type="AlphaFoldDB" id="A0AA86RRM3"/>
<dbReference type="InterPro" id="IPR036398">
    <property type="entry name" value="CA_dom_sf"/>
</dbReference>
<comment type="similarity">
    <text evidence="10">Belongs to the alpha-carbonic anhydrase family.</text>
</comment>
<evidence type="ECO:0000256" key="2">
    <source>
        <dbReference type="ARBA" id="ARBA00002904"/>
    </source>
</evidence>
<comment type="function">
    <text evidence="2 10">Reversible hydration of carbon dioxide.</text>
</comment>
<dbReference type="PANTHER" id="PTHR18952:SF271">
    <property type="entry name" value="ALPHA CARBONIC ANHYDRASE 4-RELATED"/>
    <property type="match status" value="1"/>
</dbReference>
<evidence type="ECO:0000256" key="8">
    <source>
        <dbReference type="ARBA" id="ARBA00023239"/>
    </source>
</evidence>
<dbReference type="EC" id="4.2.1.1" evidence="5 10"/>
<dbReference type="EMBL" id="OY731398">
    <property type="protein sequence ID" value="CAJ1913026.1"/>
    <property type="molecule type" value="Genomic_DNA"/>
</dbReference>
<organism evidence="12 13">
    <name type="scientific">Sphenostylis stenocarpa</name>
    <dbReference type="NCBI Taxonomy" id="92480"/>
    <lineage>
        <taxon>Eukaryota</taxon>
        <taxon>Viridiplantae</taxon>
        <taxon>Streptophyta</taxon>
        <taxon>Embryophyta</taxon>
        <taxon>Tracheophyta</taxon>
        <taxon>Spermatophyta</taxon>
        <taxon>Magnoliopsida</taxon>
        <taxon>eudicotyledons</taxon>
        <taxon>Gunneridae</taxon>
        <taxon>Pentapetalae</taxon>
        <taxon>rosids</taxon>
        <taxon>fabids</taxon>
        <taxon>Fabales</taxon>
        <taxon>Fabaceae</taxon>
        <taxon>Papilionoideae</taxon>
        <taxon>50 kb inversion clade</taxon>
        <taxon>NPAAA clade</taxon>
        <taxon>indigoferoid/millettioid clade</taxon>
        <taxon>Phaseoleae</taxon>
        <taxon>Sphenostylis</taxon>
    </lineage>
</organism>
<dbReference type="GO" id="GO:0004089">
    <property type="term" value="F:carbonate dehydratase activity"/>
    <property type="evidence" value="ECO:0007669"/>
    <property type="project" value="UniProtKB-UniRule"/>
</dbReference>
<sequence length="245" mass="27433">MNPKWKLCGEGKQQSPIDISDKVVHFPQLGQLERDYKPARAVLKNSGHIIEMKWKGNAGQLNLNGTNYKLIQCHWHTPSEHTLNGTKFDLELHVVHQNSVGERAAIGIWYKIGDSDPLLSELLEKLKSLGDEDIDVGEINPGIIKFGSRYYRYDGSLTTPPCTEGVVWTIMKKVRTVSTEQLSALKGAIRHIHESLGLLKKANYGIWGKPWGSLAMTMKYSVEKLEEVENSKSIGGDVLLSVEQI</sequence>
<evidence type="ECO:0000256" key="1">
    <source>
        <dbReference type="ARBA" id="ARBA00001947"/>
    </source>
</evidence>
<dbReference type="Proteomes" id="UP001189624">
    <property type="component" value="Chromosome 1"/>
</dbReference>
<dbReference type="Pfam" id="PF00194">
    <property type="entry name" value="Carb_anhydrase"/>
    <property type="match status" value="1"/>
</dbReference>
<evidence type="ECO:0000313" key="12">
    <source>
        <dbReference type="EMBL" id="CAJ1913026.1"/>
    </source>
</evidence>
<dbReference type="InterPro" id="IPR018338">
    <property type="entry name" value="Carbonic_anhydrase_a-class_CS"/>
</dbReference>
<dbReference type="SUPFAM" id="SSF51069">
    <property type="entry name" value="Carbonic anhydrase"/>
    <property type="match status" value="1"/>
</dbReference>
<protein>
    <recommendedName>
        <fullName evidence="5 10">Carbonic anhydrase</fullName>
        <ecNumber evidence="5 10">4.2.1.1</ecNumber>
    </recommendedName>
</protein>
<evidence type="ECO:0000256" key="9">
    <source>
        <dbReference type="ARBA" id="ARBA00048348"/>
    </source>
</evidence>
<dbReference type="InterPro" id="IPR023561">
    <property type="entry name" value="Carbonic_anhydrase_a-class"/>
</dbReference>
<dbReference type="PANTHER" id="PTHR18952">
    <property type="entry name" value="CARBONIC ANHYDRASE"/>
    <property type="match status" value="1"/>
</dbReference>
<keyword evidence="13" id="KW-1185">Reference proteome</keyword>
<evidence type="ECO:0000313" key="13">
    <source>
        <dbReference type="Proteomes" id="UP001189624"/>
    </source>
</evidence>
<dbReference type="PROSITE" id="PS00162">
    <property type="entry name" value="ALPHA_CA_1"/>
    <property type="match status" value="1"/>
</dbReference>
<evidence type="ECO:0000256" key="7">
    <source>
        <dbReference type="ARBA" id="ARBA00022833"/>
    </source>
</evidence>
<evidence type="ECO:0000256" key="3">
    <source>
        <dbReference type="ARBA" id="ARBA00004470"/>
    </source>
</evidence>
<evidence type="ECO:0000256" key="10">
    <source>
        <dbReference type="RuleBase" id="RU367011"/>
    </source>
</evidence>
<dbReference type="InterPro" id="IPR041891">
    <property type="entry name" value="Alpha_CA_prokaryot-like"/>
</dbReference>
<gene>
    <name evidence="12" type="ORF">AYBTSS11_LOCUS3505</name>
</gene>
<name>A0AA86RRM3_9FABA</name>
<dbReference type="GO" id="GO:0009570">
    <property type="term" value="C:chloroplast stroma"/>
    <property type="evidence" value="ECO:0007669"/>
    <property type="project" value="UniProtKB-SubCell"/>
</dbReference>
<evidence type="ECO:0000256" key="4">
    <source>
        <dbReference type="ARBA" id="ARBA00006365"/>
    </source>
</evidence>
<dbReference type="GO" id="GO:0008270">
    <property type="term" value="F:zinc ion binding"/>
    <property type="evidence" value="ECO:0007669"/>
    <property type="project" value="UniProtKB-UniRule"/>
</dbReference>
<keyword evidence="7 10" id="KW-0862">Zinc</keyword>
<dbReference type="Gene3D" id="3.10.200.10">
    <property type="entry name" value="Alpha carbonic anhydrase"/>
    <property type="match status" value="1"/>
</dbReference>